<keyword evidence="3" id="KW-1185">Reference proteome</keyword>
<name>A0AAD4LAH8_9AGAM</name>
<reference evidence="2" key="1">
    <citation type="submission" date="2022-01" db="EMBL/GenBank/DDBJ databases">
        <title>Comparative genomics reveals a dynamic genome evolution in the ectomycorrhizal milk-cap (Lactarius) mushrooms.</title>
        <authorList>
            <consortium name="DOE Joint Genome Institute"/>
            <person name="Lebreton A."/>
            <person name="Tang N."/>
            <person name="Kuo A."/>
            <person name="LaButti K."/>
            <person name="Drula E."/>
            <person name="Barry K."/>
            <person name="Clum A."/>
            <person name="Lipzen A."/>
            <person name="Mousain D."/>
            <person name="Ng V."/>
            <person name="Wang R."/>
            <person name="Wang X."/>
            <person name="Dai Y."/>
            <person name="Henrissat B."/>
            <person name="Grigoriev I.V."/>
            <person name="Guerin-Laguette A."/>
            <person name="Yu F."/>
            <person name="Martin F.M."/>
        </authorList>
    </citation>
    <scope>NUCLEOTIDE SEQUENCE</scope>
    <source>
        <strain evidence="2">QP</strain>
    </source>
</reference>
<evidence type="ECO:0000259" key="1">
    <source>
        <dbReference type="Pfam" id="PF08495"/>
    </source>
</evidence>
<protein>
    <recommendedName>
        <fullName evidence="1">FIST domain-containing protein</fullName>
    </recommendedName>
</protein>
<comment type="caution">
    <text evidence="2">The sequence shown here is derived from an EMBL/GenBank/DDBJ whole genome shotgun (WGS) entry which is preliminary data.</text>
</comment>
<dbReference type="Pfam" id="PF08495">
    <property type="entry name" value="FIST"/>
    <property type="match status" value="1"/>
</dbReference>
<dbReference type="EMBL" id="JAKELL010000052">
    <property type="protein sequence ID" value="KAH8986679.1"/>
    <property type="molecule type" value="Genomic_DNA"/>
</dbReference>
<dbReference type="Proteomes" id="UP001201163">
    <property type="component" value="Unassembled WGS sequence"/>
</dbReference>
<organism evidence="2 3">
    <name type="scientific">Lactarius akahatsu</name>
    <dbReference type="NCBI Taxonomy" id="416441"/>
    <lineage>
        <taxon>Eukaryota</taxon>
        <taxon>Fungi</taxon>
        <taxon>Dikarya</taxon>
        <taxon>Basidiomycota</taxon>
        <taxon>Agaricomycotina</taxon>
        <taxon>Agaricomycetes</taxon>
        <taxon>Russulales</taxon>
        <taxon>Russulaceae</taxon>
        <taxon>Lactarius</taxon>
    </lineage>
</organism>
<feature type="domain" description="FIST" evidence="1">
    <location>
        <begin position="181"/>
        <end position="255"/>
    </location>
</feature>
<proteinExistence type="predicted"/>
<accession>A0AAD4LAH8</accession>
<evidence type="ECO:0000313" key="3">
    <source>
        <dbReference type="Proteomes" id="UP001201163"/>
    </source>
</evidence>
<dbReference type="AlphaFoldDB" id="A0AAD4LAH8"/>
<dbReference type="InterPro" id="IPR013702">
    <property type="entry name" value="FIST_domain_N"/>
</dbReference>
<gene>
    <name evidence="2" type="ORF">EDB92DRAFT_1801771</name>
</gene>
<sequence length="413" mass="43441">MLYSSTILARNASSILSRLSRLPAELRAHPLLFTLSADAPPASLSPLVSALSSLSSSGSVGCLSAAAHPGAPIACSLAFFHKEDATPFYSDIPGRPETQVGRWHAMRKKGEDKSLLGSEPLLEEGENVDWERIWSRGSLAGDDALPSSLRGLRQADVHTIIALTDNAPQGLNQALSSSFAHATKLGLFASSTPFVTGRPYTLIFNDSVKSSGAVGLALSASPRPVLQTAFPGLRAITAPLTVTQSEGNLVNELNNANPTALLISAIEKSAIAGDAAKDDEFYLGVLRDGELWQLHHIMAGGPSRGTMALETETAPGEGTSVQLFHRPSNHDVALADAVLPGRAKNTLAFVASLQSGDDVAALVEGEEEGGEDGLVAVLEDTFVAASENGFMLRREGEVTWTCISPGAQVRLTW</sequence>
<evidence type="ECO:0000313" key="2">
    <source>
        <dbReference type="EMBL" id="KAH8986679.1"/>
    </source>
</evidence>